<gene>
    <name evidence="1" type="ORF">TM448A03592_0008</name>
</gene>
<dbReference type="EMBL" id="MT144426">
    <property type="protein sequence ID" value="QJA53499.1"/>
    <property type="molecule type" value="Genomic_DNA"/>
</dbReference>
<organism evidence="1">
    <name type="scientific">viral metagenome</name>
    <dbReference type="NCBI Taxonomy" id="1070528"/>
    <lineage>
        <taxon>unclassified sequences</taxon>
        <taxon>metagenomes</taxon>
        <taxon>organismal metagenomes</taxon>
    </lineage>
</organism>
<accession>A0A6H2A188</accession>
<dbReference type="AlphaFoldDB" id="A0A6H2A188"/>
<sequence>MSKESAGLKSWRRKQPRGAIMKPETFDKIVADMMAKGYSRERAEKIAGSAYWGSAESKYKSYQHRKYSKKGGK</sequence>
<evidence type="ECO:0000313" key="1">
    <source>
        <dbReference type="EMBL" id="QJA53499.1"/>
    </source>
</evidence>
<protein>
    <submittedName>
        <fullName evidence="1">Uncharacterized protein</fullName>
    </submittedName>
</protein>
<reference evidence="1" key="1">
    <citation type="submission" date="2020-03" db="EMBL/GenBank/DDBJ databases">
        <title>The deep terrestrial virosphere.</title>
        <authorList>
            <person name="Holmfeldt K."/>
            <person name="Nilsson E."/>
            <person name="Simone D."/>
            <person name="Lopez-Fernandez M."/>
            <person name="Wu X."/>
            <person name="de Brujin I."/>
            <person name="Lundin D."/>
            <person name="Andersson A."/>
            <person name="Bertilsson S."/>
            <person name="Dopson M."/>
        </authorList>
    </citation>
    <scope>NUCLEOTIDE SEQUENCE</scope>
    <source>
        <strain evidence="1">TM448A03592</strain>
    </source>
</reference>
<proteinExistence type="predicted"/>
<name>A0A6H2A188_9ZZZZ</name>